<dbReference type="InterPro" id="IPR009057">
    <property type="entry name" value="Homeodomain-like_sf"/>
</dbReference>
<evidence type="ECO:0000256" key="4">
    <source>
        <dbReference type="ARBA" id="ARBA00023125"/>
    </source>
</evidence>
<feature type="transmembrane region" description="Helical" evidence="7">
    <location>
        <begin position="93"/>
        <end position="116"/>
    </location>
</feature>
<feature type="transmembrane region" description="Helical" evidence="7">
    <location>
        <begin position="63"/>
        <end position="81"/>
    </location>
</feature>
<keyword evidence="6" id="KW-0539">Nucleus</keyword>
<organism evidence="10 11">
    <name type="scientific">Rhynchospora pubera</name>
    <dbReference type="NCBI Taxonomy" id="906938"/>
    <lineage>
        <taxon>Eukaryota</taxon>
        <taxon>Viridiplantae</taxon>
        <taxon>Streptophyta</taxon>
        <taxon>Embryophyta</taxon>
        <taxon>Tracheophyta</taxon>
        <taxon>Spermatophyta</taxon>
        <taxon>Magnoliopsida</taxon>
        <taxon>Liliopsida</taxon>
        <taxon>Poales</taxon>
        <taxon>Cyperaceae</taxon>
        <taxon>Cyperoideae</taxon>
        <taxon>Rhynchosporeae</taxon>
        <taxon>Rhynchospora</taxon>
    </lineage>
</organism>
<dbReference type="GO" id="GO:0005634">
    <property type="term" value="C:nucleus"/>
    <property type="evidence" value="ECO:0007669"/>
    <property type="project" value="UniProtKB-SubCell"/>
</dbReference>
<comment type="subcellular location">
    <subcellularLocation>
        <location evidence="1">Nucleus</location>
    </subcellularLocation>
</comment>
<dbReference type="FunFam" id="1.10.10.60:FF:000015">
    <property type="entry name" value="Transcription factor RAX3"/>
    <property type="match status" value="1"/>
</dbReference>
<keyword evidence="7" id="KW-0812">Transmembrane</keyword>
<name>A0AAV8C2Q7_9POAL</name>
<dbReference type="PROSITE" id="PS51294">
    <property type="entry name" value="HTH_MYB"/>
    <property type="match status" value="2"/>
</dbReference>
<feature type="domain" description="Myb-like" evidence="8">
    <location>
        <begin position="187"/>
        <end position="237"/>
    </location>
</feature>
<dbReference type="SUPFAM" id="SSF46689">
    <property type="entry name" value="Homeodomain-like"/>
    <property type="match status" value="1"/>
</dbReference>
<proteinExistence type="predicted"/>
<dbReference type="PANTHER" id="PTHR48000:SF67">
    <property type="entry name" value="MYB-LIKE DNA-BINDING DOMAIN CONTAINING PROTEIN, EXPRESSED"/>
    <property type="match status" value="1"/>
</dbReference>
<gene>
    <name evidence="10" type="ORF">LUZ62_084156</name>
</gene>
<keyword evidence="2" id="KW-0677">Repeat</keyword>
<dbReference type="EMBL" id="JAMFTS010000005">
    <property type="protein sequence ID" value="KAJ4749751.1"/>
    <property type="molecule type" value="Genomic_DNA"/>
</dbReference>
<dbReference type="Proteomes" id="UP001140206">
    <property type="component" value="Chromosome 5"/>
</dbReference>
<dbReference type="AlphaFoldDB" id="A0AAV8C2Q7"/>
<keyword evidence="3" id="KW-0805">Transcription regulation</keyword>
<dbReference type="Gene3D" id="1.10.10.60">
    <property type="entry name" value="Homeodomain-like"/>
    <property type="match status" value="2"/>
</dbReference>
<dbReference type="Pfam" id="PF00249">
    <property type="entry name" value="Myb_DNA-binding"/>
    <property type="match status" value="2"/>
</dbReference>
<dbReference type="SMART" id="SM00717">
    <property type="entry name" value="SANT"/>
    <property type="match status" value="2"/>
</dbReference>
<keyword evidence="7" id="KW-0472">Membrane</keyword>
<feature type="domain" description="Myb-like" evidence="8">
    <location>
        <begin position="133"/>
        <end position="186"/>
    </location>
</feature>
<dbReference type="CDD" id="cd00167">
    <property type="entry name" value="SANT"/>
    <property type="match status" value="2"/>
</dbReference>
<keyword evidence="7" id="KW-1133">Transmembrane helix</keyword>
<dbReference type="InterPro" id="IPR017930">
    <property type="entry name" value="Myb_dom"/>
</dbReference>
<reference evidence="10" key="1">
    <citation type="submission" date="2022-08" db="EMBL/GenBank/DDBJ databases">
        <authorList>
            <person name="Marques A."/>
        </authorList>
    </citation>
    <scope>NUCLEOTIDE SEQUENCE</scope>
    <source>
        <strain evidence="10">RhyPub2mFocal</strain>
        <tissue evidence="10">Leaves</tissue>
    </source>
</reference>
<evidence type="ECO:0000256" key="2">
    <source>
        <dbReference type="ARBA" id="ARBA00022737"/>
    </source>
</evidence>
<evidence type="ECO:0000256" key="6">
    <source>
        <dbReference type="ARBA" id="ARBA00023242"/>
    </source>
</evidence>
<sequence length="391" mass="43755">MSAYSLAVSVQKHAYYTCIQNYKLSVPTIGTSVRFLLNGQIKAAWSQKGERLPYKKHHPYPDLFCLISTFSPSFLSASTFFSSSPLFLSFSPLFLSSVCLILSSLSLSFTVLLLLVEFYLFPFLMGRAPCCDRATVKRGPWSPDEDEVLKGYIEKNGTGGNWIALPHKAGLNRCGKSCRLRWLNYLRPDIKHGGFTEDDDQVIISLYDQIGSKWSVIAAKMPGRTDNDIKNYWNTKLKKKYVAQKLSNITPMPPPPLVALKPPPTFLAGMNSEELASTDYAFYQEEHKGYMHEQIAPNSMISAMERADNLTVSASDEVSSVASSSVTVENYNCMNWSSTGYLKSGEMLFSDQLEIGDGYSDNCPFNLTNMADFWVNFEVKAEGFNSLAPLY</sequence>
<keyword evidence="11" id="KW-1185">Reference proteome</keyword>
<accession>A0AAV8C2Q7</accession>
<evidence type="ECO:0000256" key="1">
    <source>
        <dbReference type="ARBA" id="ARBA00004123"/>
    </source>
</evidence>
<evidence type="ECO:0000256" key="3">
    <source>
        <dbReference type="ARBA" id="ARBA00023015"/>
    </source>
</evidence>
<feature type="domain" description="HTH myb-type" evidence="9">
    <location>
        <begin position="187"/>
        <end position="241"/>
    </location>
</feature>
<dbReference type="PROSITE" id="PS50090">
    <property type="entry name" value="MYB_LIKE"/>
    <property type="match status" value="2"/>
</dbReference>
<keyword evidence="5" id="KW-0804">Transcription</keyword>
<dbReference type="PANTHER" id="PTHR48000">
    <property type="entry name" value="OS09G0431300 PROTEIN"/>
    <property type="match status" value="1"/>
</dbReference>
<comment type="caution">
    <text evidence="10">The sequence shown here is derived from an EMBL/GenBank/DDBJ whole genome shotgun (WGS) entry which is preliminary data.</text>
</comment>
<dbReference type="InterPro" id="IPR001005">
    <property type="entry name" value="SANT/Myb"/>
</dbReference>
<evidence type="ECO:0000259" key="8">
    <source>
        <dbReference type="PROSITE" id="PS50090"/>
    </source>
</evidence>
<evidence type="ECO:0000313" key="11">
    <source>
        <dbReference type="Proteomes" id="UP001140206"/>
    </source>
</evidence>
<evidence type="ECO:0000256" key="7">
    <source>
        <dbReference type="SAM" id="Phobius"/>
    </source>
</evidence>
<evidence type="ECO:0000256" key="5">
    <source>
        <dbReference type="ARBA" id="ARBA00023163"/>
    </source>
</evidence>
<keyword evidence="4" id="KW-0238">DNA-binding</keyword>
<dbReference type="GO" id="GO:0003677">
    <property type="term" value="F:DNA binding"/>
    <property type="evidence" value="ECO:0007669"/>
    <property type="project" value="UniProtKB-KW"/>
</dbReference>
<evidence type="ECO:0000259" key="9">
    <source>
        <dbReference type="PROSITE" id="PS51294"/>
    </source>
</evidence>
<protein>
    <submittedName>
        <fullName evidence="10">MYB/HD-like transcription factor</fullName>
    </submittedName>
</protein>
<evidence type="ECO:0000313" key="10">
    <source>
        <dbReference type="EMBL" id="KAJ4749751.1"/>
    </source>
</evidence>
<feature type="domain" description="HTH myb-type" evidence="9">
    <location>
        <begin position="133"/>
        <end position="186"/>
    </location>
</feature>